<feature type="non-terminal residue" evidence="1">
    <location>
        <position position="1"/>
    </location>
</feature>
<sequence>EGWFGKNERKYCWGYTPSFVDFVVVSRLKWCQFVFGEESEERKSKDRWDEGRWGELVRELERYSPV</sequence>
<evidence type="ECO:0000313" key="1">
    <source>
        <dbReference type="EMBL" id="KAH7920759.1"/>
    </source>
</evidence>
<evidence type="ECO:0000313" key="2">
    <source>
        <dbReference type="Proteomes" id="UP000790709"/>
    </source>
</evidence>
<proteinExistence type="predicted"/>
<keyword evidence="2" id="KW-1185">Reference proteome</keyword>
<dbReference type="EMBL" id="MU266560">
    <property type="protein sequence ID" value="KAH7920759.1"/>
    <property type="molecule type" value="Genomic_DNA"/>
</dbReference>
<protein>
    <submittedName>
        <fullName evidence="1">Uncharacterized protein</fullName>
    </submittedName>
</protein>
<dbReference type="Proteomes" id="UP000790709">
    <property type="component" value="Unassembled WGS sequence"/>
</dbReference>
<accession>A0ACB8B5D0</accession>
<reference evidence="1" key="1">
    <citation type="journal article" date="2021" name="New Phytol.">
        <title>Evolutionary innovations through gain and loss of genes in the ectomycorrhizal Boletales.</title>
        <authorList>
            <person name="Wu G."/>
            <person name="Miyauchi S."/>
            <person name="Morin E."/>
            <person name="Kuo A."/>
            <person name="Drula E."/>
            <person name="Varga T."/>
            <person name="Kohler A."/>
            <person name="Feng B."/>
            <person name="Cao Y."/>
            <person name="Lipzen A."/>
            <person name="Daum C."/>
            <person name="Hundley H."/>
            <person name="Pangilinan J."/>
            <person name="Johnson J."/>
            <person name="Barry K."/>
            <person name="LaButti K."/>
            <person name="Ng V."/>
            <person name="Ahrendt S."/>
            <person name="Min B."/>
            <person name="Choi I.G."/>
            <person name="Park H."/>
            <person name="Plett J.M."/>
            <person name="Magnuson J."/>
            <person name="Spatafora J.W."/>
            <person name="Nagy L.G."/>
            <person name="Henrissat B."/>
            <person name="Grigoriev I.V."/>
            <person name="Yang Z.L."/>
            <person name="Xu J."/>
            <person name="Martin F.M."/>
        </authorList>
    </citation>
    <scope>NUCLEOTIDE SEQUENCE</scope>
    <source>
        <strain evidence="1">KUC20120723A-06</strain>
    </source>
</reference>
<comment type="caution">
    <text evidence="1">The sequence shown here is derived from an EMBL/GenBank/DDBJ whole genome shotgun (WGS) entry which is preliminary data.</text>
</comment>
<organism evidence="1 2">
    <name type="scientific">Leucogyrophana mollusca</name>
    <dbReference type="NCBI Taxonomy" id="85980"/>
    <lineage>
        <taxon>Eukaryota</taxon>
        <taxon>Fungi</taxon>
        <taxon>Dikarya</taxon>
        <taxon>Basidiomycota</taxon>
        <taxon>Agaricomycotina</taxon>
        <taxon>Agaricomycetes</taxon>
        <taxon>Agaricomycetidae</taxon>
        <taxon>Boletales</taxon>
        <taxon>Boletales incertae sedis</taxon>
        <taxon>Leucogyrophana</taxon>
    </lineage>
</organism>
<name>A0ACB8B5D0_9AGAM</name>
<gene>
    <name evidence="1" type="ORF">BV22DRAFT_997031</name>
</gene>
<feature type="non-terminal residue" evidence="1">
    <location>
        <position position="66"/>
    </location>
</feature>